<organism evidence="1">
    <name type="scientific">Arundo donax</name>
    <name type="common">Giant reed</name>
    <name type="synonym">Donax arundinaceus</name>
    <dbReference type="NCBI Taxonomy" id="35708"/>
    <lineage>
        <taxon>Eukaryota</taxon>
        <taxon>Viridiplantae</taxon>
        <taxon>Streptophyta</taxon>
        <taxon>Embryophyta</taxon>
        <taxon>Tracheophyta</taxon>
        <taxon>Spermatophyta</taxon>
        <taxon>Magnoliopsida</taxon>
        <taxon>Liliopsida</taxon>
        <taxon>Poales</taxon>
        <taxon>Poaceae</taxon>
        <taxon>PACMAD clade</taxon>
        <taxon>Arundinoideae</taxon>
        <taxon>Arundineae</taxon>
        <taxon>Arundo</taxon>
    </lineage>
</organism>
<accession>A0A0A9AC90</accession>
<reference evidence="1" key="1">
    <citation type="submission" date="2014-09" db="EMBL/GenBank/DDBJ databases">
        <authorList>
            <person name="Magalhaes I.L.F."/>
            <person name="Oliveira U."/>
            <person name="Santos F.R."/>
            <person name="Vidigal T.H.D.A."/>
            <person name="Brescovit A.D."/>
            <person name="Santos A.J."/>
        </authorList>
    </citation>
    <scope>NUCLEOTIDE SEQUENCE</scope>
    <source>
        <tissue evidence="1">Shoot tissue taken approximately 20 cm above the soil surface</tissue>
    </source>
</reference>
<reference evidence="1" key="2">
    <citation type="journal article" date="2015" name="Data Brief">
        <title>Shoot transcriptome of the giant reed, Arundo donax.</title>
        <authorList>
            <person name="Barrero R.A."/>
            <person name="Guerrero F.D."/>
            <person name="Moolhuijzen P."/>
            <person name="Goolsby J.A."/>
            <person name="Tidwell J."/>
            <person name="Bellgard S.E."/>
            <person name="Bellgard M.I."/>
        </authorList>
    </citation>
    <scope>NUCLEOTIDE SEQUENCE</scope>
    <source>
        <tissue evidence="1">Shoot tissue taken approximately 20 cm above the soil surface</tissue>
    </source>
</reference>
<evidence type="ECO:0000313" key="1">
    <source>
        <dbReference type="EMBL" id="JAD44682.1"/>
    </source>
</evidence>
<dbReference type="AlphaFoldDB" id="A0A0A9AC90"/>
<proteinExistence type="predicted"/>
<sequence>MYSANNLSQLMEHTWVAKEKFTLQGPR</sequence>
<protein>
    <submittedName>
        <fullName evidence="1">Uncharacterized protein</fullName>
    </submittedName>
</protein>
<name>A0A0A9AC90_ARUDO</name>
<dbReference type="EMBL" id="GBRH01253213">
    <property type="protein sequence ID" value="JAD44682.1"/>
    <property type="molecule type" value="Transcribed_RNA"/>
</dbReference>